<dbReference type="SUPFAM" id="SSF52075">
    <property type="entry name" value="Outer arm dynein light chain 1"/>
    <property type="match status" value="2"/>
</dbReference>
<dbReference type="SMART" id="SM00365">
    <property type="entry name" value="LRR_SD22"/>
    <property type="match status" value="15"/>
</dbReference>
<dbReference type="SUPFAM" id="SSF52058">
    <property type="entry name" value="L domain-like"/>
    <property type="match status" value="2"/>
</dbReference>
<dbReference type="PaxDb" id="2903-EOD10739"/>
<dbReference type="Pfam" id="PF14580">
    <property type="entry name" value="LRR_9"/>
    <property type="match status" value="3"/>
</dbReference>
<proteinExistence type="predicted"/>
<name>A0A0D3IHK4_EMIH1</name>
<dbReference type="RefSeq" id="XP_005763168.1">
    <property type="nucleotide sequence ID" value="XM_005763111.1"/>
</dbReference>
<evidence type="ECO:0000256" key="1">
    <source>
        <dbReference type="ARBA" id="ARBA00022614"/>
    </source>
</evidence>
<dbReference type="STRING" id="2903.R1DPT6"/>
<feature type="domain" description="U2A'/phosphoprotein 32 family A C-terminal" evidence="3">
    <location>
        <begin position="1425"/>
        <end position="1443"/>
    </location>
</feature>
<feature type="domain" description="U2A'/phosphoprotein 32 family A C-terminal" evidence="3">
    <location>
        <begin position="605"/>
        <end position="623"/>
    </location>
</feature>
<keyword evidence="5" id="KW-1185">Reference proteome</keyword>
<dbReference type="Pfam" id="PF12799">
    <property type="entry name" value="LRR_4"/>
    <property type="match status" value="1"/>
</dbReference>
<keyword evidence="2" id="KW-0677">Repeat</keyword>
<accession>A0A0D3IHK4</accession>
<evidence type="ECO:0000256" key="2">
    <source>
        <dbReference type="ARBA" id="ARBA00022737"/>
    </source>
</evidence>
<feature type="domain" description="U2A'/phosphoprotein 32 family A C-terminal" evidence="3">
    <location>
        <begin position="1664"/>
        <end position="1682"/>
    </location>
</feature>
<dbReference type="PANTHER" id="PTHR46652:SF3">
    <property type="entry name" value="LEUCINE-RICH REPEAT-CONTAINING PROTEIN 9"/>
    <property type="match status" value="1"/>
</dbReference>
<dbReference type="InterPro" id="IPR025875">
    <property type="entry name" value="Leu-rich_rpt_4"/>
</dbReference>
<dbReference type="GeneID" id="17256816"/>
<dbReference type="eggNOG" id="KOG0531">
    <property type="taxonomic scope" value="Eukaryota"/>
</dbReference>
<feature type="domain" description="U2A'/phosphoprotein 32 family A C-terminal" evidence="3">
    <location>
        <begin position="1188"/>
        <end position="1206"/>
    </location>
</feature>
<sequence>METNINEPNTTYSADKVLLDRFNQPIKYEGNPAALAGLAEEIVDALKRQRIFYPLFANRAVAKPDGKMLVADRDSALFVNGTYDDGETYGYDKPCPPSVKRIETYTANRTAQFTELESDAARTAFQASTPAFTSRQLDADERKETFVQEHFVLMELQRLANVIKLCFKDFPTHFTRSFQASSTPRKIARAIAINAASNFILTGAPPLLNNDTFDDWTRDFEKTQRRVPPALRVIASDTAKIQRIDHLFVTQPDISNDWRTHIRVERYIKKESGEAVSYEWYVEQAESFLRRRAAQDALRDGLANKVALAAEASNKDLSNQIAAIVDAKLATDPNKNVTSEQAKKKAEDDVRRAAINACKDGDGKFFTWCPFMKLCVCKELGLSDGKHHFESGECPLNKPGCDPAKLAEATELRRRLFGGKGKKKANKQSANMWESVDACPCCDDEARGDLDDGDGNAIDPNSYYAKFKAAFESEWDIVDEGEVDDVLAMQVVRNDSGSVTIHMEKYVEKVLGQLSRLRTLWLNENPISAIEGLAPLAALQSLWLARTAISCVADALRCNDALEDLNLSATAIGNFKDIPSLARLPQLTSLALSDPHFGESRVCSLCNYRTYLIFHLPRLAVLDTLAVTNDARGLAEATYMKKKMYYNMRIKTLQRNTTNVVRKLGEVRQAKVSQVNLNLNVLLRQQKDVEREMHELCSGGGGEPLLRDKLAVLRSGVQAKQAELAETEAVASAARAAVLERSQASTRRLMVELETGGNIRLEDGKPSDVWYSSCVDLVLSRFVRKEYGPYGIDGLRVTRVTRIHNRQLRNLFEEALESQVNTTNGGYKRSLEYLFYGEHPRLPGELARVMEDGFRPAVEYAPSHLNAAVPLSNSVGLCDLPRLRAAIAAEDSAPLQHGAAPAEPNRKLHAQLIVAKVFLARCAPETGVDESGGRRIPIRREDYEGLSSVYRCVEAEGKQREWFVFEPSLVLPEYLVEIEYLEAGYTPEHEPSSAQLQHLGTGLGGSLVGETLSETEAADVASLTRPLLRFAQQCALASPAEPYDDSCTAALNMPPQLRPRAKVYQIEPSVIAAQAQGAPLRELQVLNLHGSAIRTIQGLEDLPALRELVLCFNEIAKLDGLQSLGALERLDLGFNLIKRTDGLGPLPALRELELNNNLIYRVEDVALLRQGAPDISRLNLRSNPVCESKAFRTHVLRSLPQLESLDGIEIKRVEAEAAVRAVEIAHAITPSLLRLHGYAQKRFNYSLRPNTIAEDSSRSCASRTCNDNASMVPWERVEEIDLSHLQLRRLHGLEQLLGLRRASFCNNELSRIEGLEHCALLEELSLEDNRIVRLENLAPLALLCRLDLGKNRIGCIDGLETLTRLTQLSLEDNEITSLAGLAGAHSLMELYIGNNRLEVLNEVQHLKGLMRLIILDLSGNALCVTPDYRSFAVFTLRKLKVLDGVGIEPADMHSAKEKFAGKLTTDVLIERLGHSCWERVLELDLSRSKLRELDALRAHGFCHLRRLNLDSNLLVDLRCLPHLPALTVLSLSHNLVLHLGFNQISDVPALNLESLRQLRVLHLQGNDIARLDGVSQLHELRELNLDRNRIRALDPGSLAGLSLLRELRIEENGLRSLEHISAASNLATLALGSNRISDLAELEKLTECAALQSLALANNPVARRQLYRPSLVRRMLSLHVIDGREISPEERARTEAMYSAEARAAAATQAHFTQAHHMAHHGATSEVRSYAAKVPLKLTSMNFDQLALGGADFGGGSGGAYSGLVGPAVASGYRESSGQNLAMAAQQLQRGSLGTSGFEAALRTARRVDSGGVRAGEGQADYSSFREYNQSRRVKTGL</sequence>
<evidence type="ECO:0000259" key="3">
    <source>
        <dbReference type="SMART" id="SM00446"/>
    </source>
</evidence>
<dbReference type="HOGENOM" id="CLU_237217_0_0_1"/>
<dbReference type="Proteomes" id="UP000013827">
    <property type="component" value="Unassembled WGS sequence"/>
</dbReference>
<evidence type="ECO:0000313" key="5">
    <source>
        <dbReference type="Proteomes" id="UP000013827"/>
    </source>
</evidence>
<dbReference type="SMART" id="SM00446">
    <property type="entry name" value="LRRcap"/>
    <property type="match status" value="5"/>
</dbReference>
<protein>
    <recommendedName>
        <fullName evidence="3">U2A'/phosphoprotein 32 family A C-terminal domain-containing protein</fullName>
    </recommendedName>
</protein>
<dbReference type="PROSITE" id="PS51450">
    <property type="entry name" value="LRR"/>
    <property type="match status" value="12"/>
</dbReference>
<dbReference type="Gene3D" id="3.80.10.10">
    <property type="entry name" value="Ribonuclease Inhibitor"/>
    <property type="match status" value="6"/>
</dbReference>
<dbReference type="InterPro" id="IPR003603">
    <property type="entry name" value="U2A'_phosphoprotein32A_C"/>
</dbReference>
<evidence type="ECO:0000313" key="4">
    <source>
        <dbReference type="EnsemblProtists" id="EOD10739"/>
    </source>
</evidence>
<dbReference type="KEGG" id="ehx:EMIHUDRAFT_105154"/>
<dbReference type="PANTHER" id="PTHR46652">
    <property type="entry name" value="LEUCINE-RICH REPEAT AND IQ DOMAIN-CONTAINING PROTEIN 1-RELATED"/>
    <property type="match status" value="1"/>
</dbReference>
<dbReference type="Gene3D" id="3.90.228.10">
    <property type="match status" value="1"/>
</dbReference>
<dbReference type="InterPro" id="IPR001611">
    <property type="entry name" value="Leu-rich_rpt"/>
</dbReference>
<dbReference type="SMART" id="SM00369">
    <property type="entry name" value="LRR_TYP"/>
    <property type="match status" value="11"/>
</dbReference>
<dbReference type="InterPro" id="IPR032675">
    <property type="entry name" value="LRR_dom_sf"/>
</dbReference>
<reference evidence="5" key="1">
    <citation type="journal article" date="2013" name="Nature">
        <title>Pan genome of the phytoplankton Emiliania underpins its global distribution.</title>
        <authorList>
            <person name="Read B.A."/>
            <person name="Kegel J."/>
            <person name="Klute M.J."/>
            <person name="Kuo A."/>
            <person name="Lefebvre S.C."/>
            <person name="Maumus F."/>
            <person name="Mayer C."/>
            <person name="Miller J."/>
            <person name="Monier A."/>
            <person name="Salamov A."/>
            <person name="Young J."/>
            <person name="Aguilar M."/>
            <person name="Claverie J.M."/>
            <person name="Frickenhaus S."/>
            <person name="Gonzalez K."/>
            <person name="Herman E.K."/>
            <person name="Lin Y.C."/>
            <person name="Napier J."/>
            <person name="Ogata H."/>
            <person name="Sarno A.F."/>
            <person name="Shmutz J."/>
            <person name="Schroeder D."/>
            <person name="de Vargas C."/>
            <person name="Verret F."/>
            <person name="von Dassow P."/>
            <person name="Valentin K."/>
            <person name="Van de Peer Y."/>
            <person name="Wheeler G."/>
            <person name="Dacks J.B."/>
            <person name="Delwiche C.F."/>
            <person name="Dyhrman S.T."/>
            <person name="Glockner G."/>
            <person name="John U."/>
            <person name="Richards T."/>
            <person name="Worden A.Z."/>
            <person name="Zhang X."/>
            <person name="Grigoriev I.V."/>
            <person name="Allen A.E."/>
            <person name="Bidle K."/>
            <person name="Borodovsky M."/>
            <person name="Bowler C."/>
            <person name="Brownlee C."/>
            <person name="Cock J.M."/>
            <person name="Elias M."/>
            <person name="Gladyshev V.N."/>
            <person name="Groth M."/>
            <person name="Guda C."/>
            <person name="Hadaegh A."/>
            <person name="Iglesias-Rodriguez M.D."/>
            <person name="Jenkins J."/>
            <person name="Jones B.M."/>
            <person name="Lawson T."/>
            <person name="Leese F."/>
            <person name="Lindquist E."/>
            <person name="Lobanov A."/>
            <person name="Lomsadze A."/>
            <person name="Malik S.B."/>
            <person name="Marsh M.E."/>
            <person name="Mackinder L."/>
            <person name="Mock T."/>
            <person name="Mueller-Roeber B."/>
            <person name="Pagarete A."/>
            <person name="Parker M."/>
            <person name="Probert I."/>
            <person name="Quesneville H."/>
            <person name="Raines C."/>
            <person name="Rensing S.A."/>
            <person name="Riano-Pachon D.M."/>
            <person name="Richier S."/>
            <person name="Rokitta S."/>
            <person name="Shiraiwa Y."/>
            <person name="Soanes D.M."/>
            <person name="van der Giezen M."/>
            <person name="Wahlund T.M."/>
            <person name="Williams B."/>
            <person name="Wilson W."/>
            <person name="Wolfe G."/>
            <person name="Wurch L.L."/>
        </authorList>
    </citation>
    <scope>NUCLEOTIDE SEQUENCE</scope>
</reference>
<feature type="domain" description="U2A'/phosphoprotein 32 family A C-terminal" evidence="3">
    <location>
        <begin position="503"/>
        <end position="521"/>
    </location>
</feature>
<keyword evidence="1" id="KW-0433">Leucine-rich repeat</keyword>
<reference evidence="4" key="2">
    <citation type="submission" date="2024-10" db="UniProtKB">
        <authorList>
            <consortium name="EnsemblProtists"/>
        </authorList>
    </citation>
    <scope>IDENTIFICATION</scope>
</reference>
<dbReference type="EnsemblProtists" id="EOD10739">
    <property type="protein sequence ID" value="EOD10739"/>
    <property type="gene ID" value="EMIHUDRAFT_105154"/>
</dbReference>
<dbReference type="InterPro" id="IPR003591">
    <property type="entry name" value="Leu-rich_rpt_typical-subtyp"/>
</dbReference>
<dbReference type="InterPro" id="IPR050836">
    <property type="entry name" value="SDS22/Internalin_LRR"/>
</dbReference>
<organism evidence="4 5">
    <name type="scientific">Emiliania huxleyi (strain CCMP1516)</name>
    <dbReference type="NCBI Taxonomy" id="280463"/>
    <lineage>
        <taxon>Eukaryota</taxon>
        <taxon>Haptista</taxon>
        <taxon>Haptophyta</taxon>
        <taxon>Prymnesiophyceae</taxon>
        <taxon>Isochrysidales</taxon>
        <taxon>Noelaerhabdaceae</taxon>
        <taxon>Emiliania</taxon>
    </lineage>
</organism>